<evidence type="ECO:0000256" key="4">
    <source>
        <dbReference type="ARBA" id="ARBA00022692"/>
    </source>
</evidence>
<dbReference type="GO" id="GO:0140359">
    <property type="term" value="F:ABC-type transporter activity"/>
    <property type="evidence" value="ECO:0007669"/>
    <property type="project" value="InterPro"/>
</dbReference>
<name>A0A2J7RQI3_9NEOP</name>
<feature type="transmembrane region" description="Helical" evidence="7">
    <location>
        <begin position="241"/>
        <end position="264"/>
    </location>
</feature>
<reference evidence="11 12" key="1">
    <citation type="submission" date="2017-12" db="EMBL/GenBank/DDBJ databases">
        <title>Hemimetabolous genomes reveal molecular basis of termite eusociality.</title>
        <authorList>
            <person name="Harrison M.C."/>
            <person name="Jongepier E."/>
            <person name="Robertson H.M."/>
            <person name="Arning N."/>
            <person name="Bitard-Feildel T."/>
            <person name="Chao H."/>
            <person name="Childers C.P."/>
            <person name="Dinh H."/>
            <person name="Doddapaneni H."/>
            <person name="Dugan S."/>
            <person name="Gowin J."/>
            <person name="Greiner C."/>
            <person name="Han Y."/>
            <person name="Hu H."/>
            <person name="Hughes D.S.T."/>
            <person name="Huylmans A.-K."/>
            <person name="Kemena C."/>
            <person name="Kremer L.P.M."/>
            <person name="Lee S.L."/>
            <person name="Lopez-Ezquerra A."/>
            <person name="Mallet L."/>
            <person name="Monroy-Kuhn J.M."/>
            <person name="Moser A."/>
            <person name="Murali S.C."/>
            <person name="Muzny D.M."/>
            <person name="Otani S."/>
            <person name="Piulachs M.-D."/>
            <person name="Poelchau M."/>
            <person name="Qu J."/>
            <person name="Schaub F."/>
            <person name="Wada-Katsumata A."/>
            <person name="Worley K.C."/>
            <person name="Xie Q."/>
            <person name="Ylla G."/>
            <person name="Poulsen M."/>
            <person name="Gibbs R.A."/>
            <person name="Schal C."/>
            <person name="Richards S."/>
            <person name="Belles X."/>
            <person name="Korb J."/>
            <person name="Bornberg-Bauer E."/>
        </authorList>
    </citation>
    <scope>NUCLEOTIDE SEQUENCE [LARGE SCALE GENOMIC DNA]</scope>
    <source>
        <tissue evidence="11">Whole body</tissue>
    </source>
</reference>
<protein>
    <recommendedName>
        <fullName evidence="13">ABC-2 type transporter domain-containing protein</fullName>
    </recommendedName>
</protein>
<feature type="transmembrane region" description="Helical" evidence="7">
    <location>
        <begin position="212"/>
        <end position="229"/>
    </location>
</feature>
<dbReference type="InterPro" id="IPR043926">
    <property type="entry name" value="ABCG_dom"/>
</dbReference>
<evidence type="ECO:0000313" key="12">
    <source>
        <dbReference type="Proteomes" id="UP000235965"/>
    </source>
</evidence>
<dbReference type="AlphaFoldDB" id="A0A2J7RQI3"/>
<proteinExistence type="inferred from homology"/>
<dbReference type="Proteomes" id="UP000235965">
    <property type="component" value="Unassembled WGS sequence"/>
</dbReference>
<dbReference type="GO" id="GO:0005524">
    <property type="term" value="F:ATP binding"/>
    <property type="evidence" value="ECO:0007669"/>
    <property type="project" value="InterPro"/>
</dbReference>
<evidence type="ECO:0000256" key="2">
    <source>
        <dbReference type="ARBA" id="ARBA00005814"/>
    </source>
</evidence>
<keyword evidence="3" id="KW-0813">Transport</keyword>
<evidence type="ECO:0008006" key="13">
    <source>
        <dbReference type="Google" id="ProtNLM"/>
    </source>
</evidence>
<evidence type="ECO:0000256" key="1">
    <source>
        <dbReference type="ARBA" id="ARBA00004141"/>
    </source>
</evidence>
<sequence length="462" mass="52078">MNTPVGKLSGGEKKRLSIGLELLTNPPVMFFDEPTSGLDSFSSLQVISHLKSLAEGGRTVVCSIHQPSSRLFQMFDDMYLIAEGQCLYNGPISDLTSVFKEAGFLCPNFYNRADFAIEVASGQRGNNTDKLIAKFNSEESGPLEYEQNGDNEETTILQSASNKNGTVIQVCTENEVSIKTSYPQPMWKQFQILLRRSVLCTLRDKLTVQLRVITHFVVGLLLGAVYYDVGNDASKALSNAGCIFFFMMFLFFANAMPSVIAIPLETSVVLREHLNNWYSLKAYFFSKLIADIPLQILCPTIFLLPGYFLTSQPYDGTRFLQFWAICFVMTIISHNFGLAAGAVINPLEISMFMVPASNIPLVLFSGFFLKLQDVANWLRWLTYVSYYRYSYEGAMLCLYGYNRSALKCSEPYCYFKSPLKFLQETDMVGGIYEFDLLALMIWAVILQLSVLLALKYRINSLQ</sequence>
<dbReference type="GO" id="GO:0016887">
    <property type="term" value="F:ATP hydrolysis activity"/>
    <property type="evidence" value="ECO:0007669"/>
    <property type="project" value="InterPro"/>
</dbReference>
<dbReference type="Pfam" id="PF19055">
    <property type="entry name" value="ABC2_membrane_7"/>
    <property type="match status" value="1"/>
</dbReference>
<dbReference type="Pfam" id="PF01061">
    <property type="entry name" value="ABC2_membrane"/>
    <property type="match status" value="1"/>
</dbReference>
<dbReference type="OrthoDB" id="66620at2759"/>
<feature type="domain" description="ABC transporter family G" evidence="10">
    <location>
        <begin position="65"/>
        <end position="126"/>
    </location>
</feature>
<dbReference type="Gene3D" id="3.40.50.300">
    <property type="entry name" value="P-loop containing nucleotide triphosphate hydrolases"/>
    <property type="match status" value="1"/>
</dbReference>
<comment type="similarity">
    <text evidence="2">Belongs to the ABC transporter superfamily. ABCG family. Eye pigment precursor importer (TC 3.A.1.204) subfamily.</text>
</comment>
<evidence type="ECO:0000259" key="10">
    <source>
        <dbReference type="Pfam" id="PF19055"/>
    </source>
</evidence>
<feature type="transmembrane region" description="Helical" evidence="7">
    <location>
        <begin position="349"/>
        <end position="369"/>
    </location>
</feature>
<feature type="transmembrane region" description="Helical" evidence="7">
    <location>
        <begin position="322"/>
        <end position="343"/>
    </location>
</feature>
<feature type="transmembrane region" description="Helical" evidence="7">
    <location>
        <begin position="381"/>
        <end position="401"/>
    </location>
</feature>
<keyword evidence="6 7" id="KW-0472">Membrane</keyword>
<evidence type="ECO:0000256" key="6">
    <source>
        <dbReference type="ARBA" id="ARBA00023136"/>
    </source>
</evidence>
<dbReference type="InterPro" id="IPR050352">
    <property type="entry name" value="ABCG_transporters"/>
</dbReference>
<evidence type="ECO:0000259" key="8">
    <source>
        <dbReference type="Pfam" id="PF00005"/>
    </source>
</evidence>
<evidence type="ECO:0000256" key="5">
    <source>
        <dbReference type="ARBA" id="ARBA00022989"/>
    </source>
</evidence>
<dbReference type="SUPFAM" id="SSF52540">
    <property type="entry name" value="P-loop containing nucleoside triphosphate hydrolases"/>
    <property type="match status" value="1"/>
</dbReference>
<gene>
    <name evidence="11" type="ORF">B7P43_G02707</name>
</gene>
<keyword evidence="12" id="KW-1185">Reference proteome</keyword>
<keyword evidence="4 7" id="KW-0812">Transmembrane</keyword>
<dbReference type="GO" id="GO:0005886">
    <property type="term" value="C:plasma membrane"/>
    <property type="evidence" value="ECO:0007669"/>
    <property type="project" value="TreeGrafter"/>
</dbReference>
<evidence type="ECO:0000259" key="9">
    <source>
        <dbReference type="Pfam" id="PF01061"/>
    </source>
</evidence>
<dbReference type="PANTHER" id="PTHR48041:SF118">
    <property type="entry name" value="ATP-BINDING CASSETTE TRANSPORTER (ABC TRANSPORTER) FAMILY G MEMBER 16"/>
    <property type="match status" value="1"/>
</dbReference>
<comment type="caution">
    <text evidence="11">The sequence shown here is derived from an EMBL/GenBank/DDBJ whole genome shotgun (WGS) entry which is preliminary data.</text>
</comment>
<dbReference type="InterPro" id="IPR013525">
    <property type="entry name" value="ABC2_TM"/>
</dbReference>
<dbReference type="InterPro" id="IPR027417">
    <property type="entry name" value="P-loop_NTPase"/>
</dbReference>
<dbReference type="EMBL" id="NEVH01001337">
    <property type="protein sequence ID" value="PNF43078.1"/>
    <property type="molecule type" value="Genomic_DNA"/>
</dbReference>
<feature type="domain" description="ABC transporter" evidence="8">
    <location>
        <begin position="4"/>
        <end position="36"/>
    </location>
</feature>
<comment type="subcellular location">
    <subcellularLocation>
        <location evidence="1">Membrane</location>
        <topology evidence="1">Multi-pass membrane protein</topology>
    </subcellularLocation>
</comment>
<accession>A0A2J7RQI3</accession>
<dbReference type="InterPro" id="IPR003439">
    <property type="entry name" value="ABC_transporter-like_ATP-bd"/>
</dbReference>
<feature type="domain" description="ABC-2 type transporter transmembrane" evidence="9">
    <location>
        <begin position="189"/>
        <end position="397"/>
    </location>
</feature>
<keyword evidence="5 7" id="KW-1133">Transmembrane helix</keyword>
<evidence type="ECO:0000313" key="11">
    <source>
        <dbReference type="EMBL" id="PNF43078.1"/>
    </source>
</evidence>
<evidence type="ECO:0000256" key="3">
    <source>
        <dbReference type="ARBA" id="ARBA00022448"/>
    </source>
</evidence>
<evidence type="ECO:0000256" key="7">
    <source>
        <dbReference type="SAM" id="Phobius"/>
    </source>
</evidence>
<feature type="transmembrane region" description="Helical" evidence="7">
    <location>
        <begin position="436"/>
        <end position="454"/>
    </location>
</feature>
<feature type="transmembrane region" description="Helical" evidence="7">
    <location>
        <begin position="284"/>
        <end position="310"/>
    </location>
</feature>
<organism evidence="11 12">
    <name type="scientific">Cryptotermes secundus</name>
    <dbReference type="NCBI Taxonomy" id="105785"/>
    <lineage>
        <taxon>Eukaryota</taxon>
        <taxon>Metazoa</taxon>
        <taxon>Ecdysozoa</taxon>
        <taxon>Arthropoda</taxon>
        <taxon>Hexapoda</taxon>
        <taxon>Insecta</taxon>
        <taxon>Pterygota</taxon>
        <taxon>Neoptera</taxon>
        <taxon>Polyneoptera</taxon>
        <taxon>Dictyoptera</taxon>
        <taxon>Blattodea</taxon>
        <taxon>Blattoidea</taxon>
        <taxon>Termitoidae</taxon>
        <taxon>Kalotermitidae</taxon>
        <taxon>Cryptotermitinae</taxon>
        <taxon>Cryptotermes</taxon>
    </lineage>
</organism>
<dbReference type="Pfam" id="PF00005">
    <property type="entry name" value="ABC_tran"/>
    <property type="match status" value="1"/>
</dbReference>
<dbReference type="PANTHER" id="PTHR48041">
    <property type="entry name" value="ABC TRANSPORTER G FAMILY MEMBER 28"/>
    <property type="match status" value="1"/>
</dbReference>